<feature type="domain" description="RING-type" evidence="4">
    <location>
        <begin position="24"/>
        <end position="70"/>
    </location>
</feature>
<evidence type="ECO:0000259" key="3">
    <source>
        <dbReference type="PROSITE" id="PS50003"/>
    </source>
</evidence>
<accession>A0AAN9YQE7</accession>
<dbReference type="InterPro" id="IPR011993">
    <property type="entry name" value="PH-like_dom_sf"/>
</dbReference>
<dbReference type="InterPro" id="IPR051266">
    <property type="entry name" value="CLCR"/>
</dbReference>
<feature type="domain" description="VWFA" evidence="5">
    <location>
        <begin position="521"/>
        <end position="649"/>
    </location>
</feature>
<dbReference type="AlphaFoldDB" id="A0AAN9YQE7"/>
<dbReference type="SUPFAM" id="SSF50729">
    <property type="entry name" value="PH domain-like"/>
    <property type="match status" value="1"/>
</dbReference>
<evidence type="ECO:0000256" key="1">
    <source>
        <dbReference type="PROSITE-ProRule" id="PRU00175"/>
    </source>
</evidence>
<dbReference type="PROSITE" id="PS50234">
    <property type="entry name" value="VWFA"/>
    <property type="match status" value="1"/>
</dbReference>
<feature type="region of interest" description="Disordered" evidence="2">
    <location>
        <begin position="456"/>
        <end position="499"/>
    </location>
</feature>
<feature type="region of interest" description="Disordered" evidence="2">
    <location>
        <begin position="116"/>
        <end position="237"/>
    </location>
</feature>
<reference evidence="6 7" key="1">
    <citation type="submission" date="2024-02" db="EMBL/GenBank/DDBJ databases">
        <title>De novo assembly and annotation of 12 fungi associated with fruit tree decline syndrome in Ontario, Canada.</title>
        <authorList>
            <person name="Sulman M."/>
            <person name="Ellouze W."/>
            <person name="Ilyukhin E."/>
        </authorList>
    </citation>
    <scope>NUCLEOTIDE SEQUENCE [LARGE SCALE GENOMIC DNA]</scope>
    <source>
        <strain evidence="6 7">M11/M66-122</strain>
    </source>
</reference>
<keyword evidence="1" id="KW-0863">Zinc-finger</keyword>
<comment type="caution">
    <text evidence="6">The sequence shown here is derived from an EMBL/GenBank/DDBJ whole genome shotgun (WGS) entry which is preliminary data.</text>
</comment>
<evidence type="ECO:0000256" key="2">
    <source>
        <dbReference type="SAM" id="MobiDB-lite"/>
    </source>
</evidence>
<sequence>MSYASATTDRSRSRRERTFVGSECAVCEEPLEHTLRGERILQFSCSHVSHEACFYEFIREFESQYCPSCNAPLHLDTSRGGNVLDIGKESKFRACEDNGHTDSIDPPTEKITNMVRSASSGENRSLRTPTPSASQWESPARPPSGESNVRSIPHSNGRDSAARGSARDGSERYAGGSSRHNRSDSEATGATGIASSTGYPETTQSGPPRRHDYDLQAMETTPGSPRPVTRNPIPAPSVAVRSEFPTINRSRQQQTLTCLITVEVPDNKWRPDPEDLGVSSPVQPARIEEAFAQRPPSPARSSKPRFYPYEAPEVLEEMTESLRNRVDNWHGLDFNRFGKLRLYGTLRVGKDKISWQELECFLFAEMLICVKEKKAPAHNWDAASAPRKPRVTLKGSILIKKHLNEVSETGTVDENVLTLSLSVAELPRFHLRFDNRNQLKLWQQALLDLNAVETSPVRSPDYDRAEASETDDDDWGRGHRPQRVSSLNSSSWGGPKSVTTAPTEYTSVARAPLSSYHVPIDVVVVVPISSSMQGVKINLVRDALKFMVQTLGERDRMGLVTFGSGGGGVPIVGMTTKAWHGWNNVLASIKPVGQKSHRADVVEGANVAMDLLMQRKYNNPIATIMLISDASTSDVDSVDFVVSRAEAAK</sequence>
<dbReference type="EMBL" id="JAKJXP020000028">
    <property type="protein sequence ID" value="KAK7753441.1"/>
    <property type="molecule type" value="Genomic_DNA"/>
</dbReference>
<dbReference type="InterPro" id="IPR002035">
    <property type="entry name" value="VWF_A"/>
</dbReference>
<dbReference type="PANTHER" id="PTHR10579:SF43">
    <property type="entry name" value="ZINC FINGER (C3HC4-TYPE RING FINGER) FAMILY PROTEIN"/>
    <property type="match status" value="1"/>
</dbReference>
<dbReference type="SUPFAM" id="SSF53300">
    <property type="entry name" value="vWA-like"/>
    <property type="match status" value="1"/>
</dbReference>
<dbReference type="Gene3D" id="3.30.40.10">
    <property type="entry name" value="Zinc/RING finger domain, C3HC4 (zinc finger)"/>
    <property type="match status" value="1"/>
</dbReference>
<evidence type="ECO:0000313" key="6">
    <source>
        <dbReference type="EMBL" id="KAK7753441.1"/>
    </source>
</evidence>
<dbReference type="GO" id="GO:0008270">
    <property type="term" value="F:zinc ion binding"/>
    <property type="evidence" value="ECO:0007669"/>
    <property type="project" value="UniProtKB-KW"/>
</dbReference>
<protein>
    <submittedName>
        <fullName evidence="6">Uncharacterized protein</fullName>
    </submittedName>
</protein>
<feature type="compositionally biased region" description="Polar residues" evidence="2">
    <location>
        <begin position="116"/>
        <end position="137"/>
    </location>
</feature>
<evidence type="ECO:0000259" key="4">
    <source>
        <dbReference type="PROSITE" id="PS50089"/>
    </source>
</evidence>
<evidence type="ECO:0000313" key="7">
    <source>
        <dbReference type="Proteomes" id="UP001320420"/>
    </source>
</evidence>
<gene>
    <name evidence="6" type="ORF">SLS62_004516</name>
</gene>
<feature type="compositionally biased region" description="Polar residues" evidence="2">
    <location>
        <begin position="145"/>
        <end position="154"/>
    </location>
</feature>
<dbReference type="Pfam" id="PF15411">
    <property type="entry name" value="PH_10"/>
    <property type="match status" value="1"/>
</dbReference>
<dbReference type="PANTHER" id="PTHR10579">
    <property type="entry name" value="CALCIUM-ACTIVATED CHLORIDE CHANNEL REGULATOR"/>
    <property type="match status" value="1"/>
</dbReference>
<feature type="domain" description="PH" evidence="3">
    <location>
        <begin position="333"/>
        <end position="451"/>
    </location>
</feature>
<feature type="compositionally biased region" description="Polar residues" evidence="2">
    <location>
        <begin position="193"/>
        <end position="206"/>
    </location>
</feature>
<dbReference type="InterPro" id="IPR001849">
    <property type="entry name" value="PH_domain"/>
</dbReference>
<dbReference type="PROSITE" id="PS50003">
    <property type="entry name" value="PH_DOMAIN"/>
    <property type="match status" value="1"/>
</dbReference>
<dbReference type="PROSITE" id="PS50089">
    <property type="entry name" value="ZF_RING_2"/>
    <property type="match status" value="1"/>
</dbReference>
<dbReference type="InterPro" id="IPR001841">
    <property type="entry name" value="Znf_RING"/>
</dbReference>
<dbReference type="Gene3D" id="3.40.50.410">
    <property type="entry name" value="von Willebrand factor, type A domain"/>
    <property type="match status" value="1"/>
</dbReference>
<keyword evidence="7" id="KW-1185">Reference proteome</keyword>
<feature type="compositionally biased region" description="Basic and acidic residues" evidence="2">
    <location>
        <begin position="156"/>
        <end position="171"/>
    </location>
</feature>
<dbReference type="InterPro" id="IPR036465">
    <property type="entry name" value="vWFA_dom_sf"/>
</dbReference>
<dbReference type="Pfam" id="PF00092">
    <property type="entry name" value="VWA"/>
    <property type="match status" value="1"/>
</dbReference>
<organism evidence="6 7">
    <name type="scientific">Diatrype stigma</name>
    <dbReference type="NCBI Taxonomy" id="117547"/>
    <lineage>
        <taxon>Eukaryota</taxon>
        <taxon>Fungi</taxon>
        <taxon>Dikarya</taxon>
        <taxon>Ascomycota</taxon>
        <taxon>Pezizomycotina</taxon>
        <taxon>Sordariomycetes</taxon>
        <taxon>Xylariomycetidae</taxon>
        <taxon>Xylariales</taxon>
        <taxon>Diatrypaceae</taxon>
        <taxon>Diatrype</taxon>
    </lineage>
</organism>
<keyword evidence="1" id="KW-0862">Zinc</keyword>
<feature type="compositionally biased region" description="Polar residues" evidence="2">
    <location>
        <begin position="483"/>
        <end position="499"/>
    </location>
</feature>
<dbReference type="InterPro" id="IPR013083">
    <property type="entry name" value="Znf_RING/FYVE/PHD"/>
</dbReference>
<dbReference type="Proteomes" id="UP001320420">
    <property type="component" value="Unassembled WGS sequence"/>
</dbReference>
<dbReference type="SUPFAM" id="SSF57850">
    <property type="entry name" value="RING/U-box"/>
    <property type="match status" value="1"/>
</dbReference>
<keyword evidence="1" id="KW-0479">Metal-binding</keyword>
<dbReference type="Gene3D" id="2.30.29.30">
    <property type="entry name" value="Pleckstrin-homology domain (PH domain)/Phosphotyrosine-binding domain (PTB)"/>
    <property type="match status" value="1"/>
</dbReference>
<proteinExistence type="predicted"/>
<evidence type="ECO:0000259" key="5">
    <source>
        <dbReference type="PROSITE" id="PS50234"/>
    </source>
</evidence>
<name>A0AAN9YQE7_9PEZI</name>